<dbReference type="PROSITE" id="PS50943">
    <property type="entry name" value="HTH_CROC1"/>
    <property type="match status" value="1"/>
</dbReference>
<dbReference type="InterPro" id="IPR011051">
    <property type="entry name" value="RmlC_Cupin_sf"/>
</dbReference>
<gene>
    <name evidence="3" type="ORF">Vau01_038160</name>
</gene>
<dbReference type="InterPro" id="IPR013096">
    <property type="entry name" value="Cupin_2"/>
</dbReference>
<feature type="domain" description="HTH cro/C1-type" evidence="2">
    <location>
        <begin position="13"/>
        <end position="67"/>
    </location>
</feature>
<dbReference type="PANTHER" id="PTHR46797:SF1">
    <property type="entry name" value="METHYLPHOSPHONATE SYNTHASE"/>
    <property type="match status" value="1"/>
</dbReference>
<dbReference type="RefSeq" id="WP_203994390.1">
    <property type="nucleotide sequence ID" value="NZ_BOPG01000024.1"/>
</dbReference>
<dbReference type="Pfam" id="PF01381">
    <property type="entry name" value="HTH_3"/>
    <property type="match status" value="1"/>
</dbReference>
<dbReference type="SUPFAM" id="SSF51182">
    <property type="entry name" value="RmlC-like cupins"/>
    <property type="match status" value="1"/>
</dbReference>
<keyword evidence="1" id="KW-0238">DNA-binding</keyword>
<dbReference type="GO" id="GO:0003700">
    <property type="term" value="F:DNA-binding transcription factor activity"/>
    <property type="evidence" value="ECO:0007669"/>
    <property type="project" value="TreeGrafter"/>
</dbReference>
<dbReference type="EMBL" id="BOPG01000024">
    <property type="protein sequence ID" value="GIJ56300.1"/>
    <property type="molecule type" value="Genomic_DNA"/>
</dbReference>
<dbReference type="GO" id="GO:0005829">
    <property type="term" value="C:cytosol"/>
    <property type="evidence" value="ECO:0007669"/>
    <property type="project" value="TreeGrafter"/>
</dbReference>
<accession>A0A8J3Z7D9</accession>
<sequence length="243" mass="25206">MASNALPPIGARLRAERLRRDVSVRGLAREIGVSASLISQIETEKSSPSVSTLYAITTALGISIEDLFDDAPTPVPDAPAPLAAVGEPVVTSFGSGGLGGGVGAALLTALTTAETATSVPAATGVEVGTRLGPVVTPDLREVLTLDSGVTWELLGRIPHKHVDFLLITYQPGGTSSSSGLLMRHSGTEFGFVVSGELTLTLGFDTHRLRAGDAVSFDSSTPHAYRNESTEPAVGVWFVLERST</sequence>
<organism evidence="3 4">
    <name type="scientific">Virgisporangium aurantiacum</name>
    <dbReference type="NCBI Taxonomy" id="175570"/>
    <lineage>
        <taxon>Bacteria</taxon>
        <taxon>Bacillati</taxon>
        <taxon>Actinomycetota</taxon>
        <taxon>Actinomycetes</taxon>
        <taxon>Micromonosporales</taxon>
        <taxon>Micromonosporaceae</taxon>
        <taxon>Virgisporangium</taxon>
    </lineage>
</organism>
<dbReference type="CDD" id="cd00093">
    <property type="entry name" value="HTH_XRE"/>
    <property type="match status" value="1"/>
</dbReference>
<evidence type="ECO:0000256" key="1">
    <source>
        <dbReference type="ARBA" id="ARBA00023125"/>
    </source>
</evidence>
<protein>
    <submittedName>
        <fullName evidence="3">Transcriptional regulator</fullName>
    </submittedName>
</protein>
<keyword evidence="4" id="KW-1185">Reference proteome</keyword>
<dbReference type="SMART" id="SM00530">
    <property type="entry name" value="HTH_XRE"/>
    <property type="match status" value="1"/>
</dbReference>
<name>A0A8J3Z7D9_9ACTN</name>
<dbReference type="InterPro" id="IPR050807">
    <property type="entry name" value="TransReg_Diox_bact_type"/>
</dbReference>
<dbReference type="Pfam" id="PF07883">
    <property type="entry name" value="Cupin_2"/>
    <property type="match status" value="1"/>
</dbReference>
<dbReference type="InterPro" id="IPR001387">
    <property type="entry name" value="Cro/C1-type_HTH"/>
</dbReference>
<dbReference type="Gene3D" id="1.10.260.40">
    <property type="entry name" value="lambda repressor-like DNA-binding domains"/>
    <property type="match status" value="1"/>
</dbReference>
<dbReference type="SUPFAM" id="SSF47413">
    <property type="entry name" value="lambda repressor-like DNA-binding domains"/>
    <property type="match status" value="1"/>
</dbReference>
<evidence type="ECO:0000259" key="2">
    <source>
        <dbReference type="PROSITE" id="PS50943"/>
    </source>
</evidence>
<evidence type="ECO:0000313" key="4">
    <source>
        <dbReference type="Proteomes" id="UP000612585"/>
    </source>
</evidence>
<dbReference type="AlphaFoldDB" id="A0A8J3Z7D9"/>
<dbReference type="InterPro" id="IPR010982">
    <property type="entry name" value="Lambda_DNA-bd_dom_sf"/>
</dbReference>
<dbReference type="Proteomes" id="UP000612585">
    <property type="component" value="Unassembled WGS sequence"/>
</dbReference>
<evidence type="ECO:0000313" key="3">
    <source>
        <dbReference type="EMBL" id="GIJ56300.1"/>
    </source>
</evidence>
<proteinExistence type="predicted"/>
<dbReference type="GO" id="GO:0003677">
    <property type="term" value="F:DNA binding"/>
    <property type="evidence" value="ECO:0007669"/>
    <property type="project" value="UniProtKB-KW"/>
</dbReference>
<comment type="caution">
    <text evidence="3">The sequence shown here is derived from an EMBL/GenBank/DDBJ whole genome shotgun (WGS) entry which is preliminary data.</text>
</comment>
<dbReference type="CDD" id="cd02209">
    <property type="entry name" value="cupin_XRE_C"/>
    <property type="match status" value="1"/>
</dbReference>
<dbReference type="InterPro" id="IPR014710">
    <property type="entry name" value="RmlC-like_jellyroll"/>
</dbReference>
<reference evidence="3" key="1">
    <citation type="submission" date="2021-01" db="EMBL/GenBank/DDBJ databases">
        <title>Whole genome shotgun sequence of Virgisporangium aurantiacum NBRC 16421.</title>
        <authorList>
            <person name="Komaki H."/>
            <person name="Tamura T."/>
        </authorList>
    </citation>
    <scope>NUCLEOTIDE SEQUENCE</scope>
    <source>
        <strain evidence="3">NBRC 16421</strain>
    </source>
</reference>
<dbReference type="Gene3D" id="2.60.120.10">
    <property type="entry name" value="Jelly Rolls"/>
    <property type="match status" value="1"/>
</dbReference>
<dbReference type="PANTHER" id="PTHR46797">
    <property type="entry name" value="HTH-TYPE TRANSCRIPTIONAL REGULATOR"/>
    <property type="match status" value="1"/>
</dbReference>